<dbReference type="WBParaSite" id="TCLT_0001005101-mRNA-1">
    <property type="protein sequence ID" value="TCLT_0001005101-mRNA-1"/>
    <property type="gene ID" value="TCLT_0001005101"/>
</dbReference>
<evidence type="ECO:0000313" key="2">
    <source>
        <dbReference type="Proteomes" id="UP000276776"/>
    </source>
</evidence>
<accession>A0A0N5DA66</accession>
<sequence length="182" mass="18758">VSAVEDVVGDGTEVVPVVVDGVVDDVDVSIEVGLVEEVEVVVVSALDDVLGDGAEVVPVVVDGFVDEVDVVMEVRLVEDAVVVVVSAAEDVVGDGAEVVPVVVDGFVDEVDVVMEVGLVGDAVVVAIEFEVLFAMPNVGGESRYLARCHSCGTSWLCIVLSVVFSSNFSNLVALLAESGILT</sequence>
<dbReference type="EMBL" id="UYYF01004952">
    <property type="protein sequence ID" value="VDN07712.1"/>
    <property type="molecule type" value="Genomic_DNA"/>
</dbReference>
<evidence type="ECO:0000313" key="1">
    <source>
        <dbReference type="EMBL" id="VDN07712.1"/>
    </source>
</evidence>
<organism evidence="3">
    <name type="scientific">Thelazia callipaeda</name>
    <name type="common">Oriental eyeworm</name>
    <name type="synonym">Parasitic nematode</name>
    <dbReference type="NCBI Taxonomy" id="103827"/>
    <lineage>
        <taxon>Eukaryota</taxon>
        <taxon>Metazoa</taxon>
        <taxon>Ecdysozoa</taxon>
        <taxon>Nematoda</taxon>
        <taxon>Chromadorea</taxon>
        <taxon>Rhabditida</taxon>
        <taxon>Spirurina</taxon>
        <taxon>Spiruromorpha</taxon>
        <taxon>Thelazioidea</taxon>
        <taxon>Thelaziidae</taxon>
        <taxon>Thelazia</taxon>
    </lineage>
</organism>
<dbReference type="Proteomes" id="UP000276776">
    <property type="component" value="Unassembled WGS sequence"/>
</dbReference>
<gene>
    <name evidence="1" type="ORF">TCLT_LOCUS10040</name>
</gene>
<name>A0A0N5DA66_THECL</name>
<evidence type="ECO:0000313" key="3">
    <source>
        <dbReference type="WBParaSite" id="TCLT_0001005101-mRNA-1"/>
    </source>
</evidence>
<dbReference type="AlphaFoldDB" id="A0A0N5DA66"/>
<keyword evidence="2" id="KW-1185">Reference proteome</keyword>
<protein>
    <submittedName>
        <fullName evidence="3">Dynein heavy chain</fullName>
    </submittedName>
</protein>
<proteinExistence type="predicted"/>
<reference evidence="3" key="1">
    <citation type="submission" date="2017-02" db="UniProtKB">
        <authorList>
            <consortium name="WormBaseParasite"/>
        </authorList>
    </citation>
    <scope>IDENTIFICATION</scope>
</reference>
<dbReference type="OMA" id="YLARCHS"/>
<reference evidence="1 2" key="2">
    <citation type="submission" date="2018-11" db="EMBL/GenBank/DDBJ databases">
        <authorList>
            <consortium name="Pathogen Informatics"/>
        </authorList>
    </citation>
    <scope>NUCLEOTIDE SEQUENCE [LARGE SCALE GENOMIC DNA]</scope>
</reference>